<dbReference type="SUPFAM" id="SSF56954">
    <property type="entry name" value="Outer membrane efflux proteins (OEP)"/>
    <property type="match status" value="1"/>
</dbReference>
<keyword evidence="4" id="KW-1185">Reference proteome</keyword>
<dbReference type="PANTHER" id="PTHR30203:SF25">
    <property type="entry name" value="OUTER MEMBRANE PROTEIN-RELATED"/>
    <property type="match status" value="1"/>
</dbReference>
<keyword evidence="2" id="KW-0732">Signal</keyword>
<keyword evidence="2" id="KW-0449">Lipoprotein</keyword>
<dbReference type="OrthoDB" id="9770517at2"/>
<dbReference type="Proteomes" id="UP000235005">
    <property type="component" value="Unassembled WGS sequence"/>
</dbReference>
<dbReference type="EMBL" id="PKUS01000041">
    <property type="protein sequence ID" value="PLW66946.1"/>
    <property type="molecule type" value="Genomic_DNA"/>
</dbReference>
<dbReference type="Gene3D" id="2.20.200.10">
    <property type="entry name" value="Outer membrane efflux proteins (OEP)"/>
    <property type="match status" value="1"/>
</dbReference>
<evidence type="ECO:0000256" key="2">
    <source>
        <dbReference type="RuleBase" id="RU362097"/>
    </source>
</evidence>
<comment type="caution">
    <text evidence="3">The sequence shown here is derived from an EMBL/GenBank/DDBJ whole genome shotgun (WGS) entry which is preliminary data.</text>
</comment>
<dbReference type="NCBIfam" id="TIGR01845">
    <property type="entry name" value="outer_NodT"/>
    <property type="match status" value="1"/>
</dbReference>
<proteinExistence type="inferred from homology"/>
<dbReference type="PANTHER" id="PTHR30203">
    <property type="entry name" value="OUTER MEMBRANE CATION EFFLUX PROTEIN"/>
    <property type="match status" value="1"/>
</dbReference>
<evidence type="ECO:0000313" key="3">
    <source>
        <dbReference type="EMBL" id="PLW66946.1"/>
    </source>
</evidence>
<sequence length="507" mass="55374">MRRLRKAAATVCAVVSLQACTSLGPDYQEPDVAWLQEWETDLYGQAMTRLPDEAEDLSFWWQAFNDPTLNQLIETSRKENQTLRIAGLAILESKALLGVATGSRYPQVQRATGSWARVDNWPTEGGNSGDRSGFNSYNAGFDIGWELDFWGRWRRGIESADAAFFASVANQQNAQVLLAAQVAQAYYAYLTTARQIEIARENAALQERSLEITTALYESGQSAELDVQQASTQYLATLASIPELEISLRQVENALCVLLARSPGDLPELAGAATELPALNPVFINAFPATLLMRRPDIRSAAWTVAAQSAQIGVARADLYPSISLFGSIGWSGNSLDATTDTLSTGIGPSFSWNLFNYGRIENNVRIQDARLQQAIEAYQLTVLAAASEIDNAAISIVKTKDQQDILAGALQAAERSLTLSTKRYQEGYSDFQRVLSAQQARAARSASYVANQGAHINSVIAFYRALGGGWQPASADDLVPESIRAVMEERTDWGGMLDEPIEVPVQ</sequence>
<reference evidence="3 4" key="1">
    <citation type="submission" date="2018-01" db="EMBL/GenBank/DDBJ databases">
        <title>The draft genome sequence of Halioglobus lutimaris HF004.</title>
        <authorList>
            <person name="Du Z.-J."/>
            <person name="Shi M.-J."/>
        </authorList>
    </citation>
    <scope>NUCLEOTIDE SEQUENCE [LARGE SCALE GENOMIC DNA]</scope>
    <source>
        <strain evidence="3 4">HF004</strain>
    </source>
</reference>
<keyword evidence="2" id="KW-0564">Palmitate</keyword>
<dbReference type="GO" id="GO:0009279">
    <property type="term" value="C:cell outer membrane"/>
    <property type="evidence" value="ECO:0007669"/>
    <property type="project" value="UniProtKB-SubCell"/>
</dbReference>
<comment type="subcellular location">
    <subcellularLocation>
        <location evidence="2">Cell outer membrane</location>
        <topology evidence="2">Lipid-anchor</topology>
    </subcellularLocation>
</comment>
<organism evidence="3 4">
    <name type="scientific">Pseudohalioglobus lutimaris</name>
    <dbReference type="NCBI Taxonomy" id="1737061"/>
    <lineage>
        <taxon>Bacteria</taxon>
        <taxon>Pseudomonadati</taxon>
        <taxon>Pseudomonadota</taxon>
        <taxon>Gammaproteobacteria</taxon>
        <taxon>Cellvibrionales</taxon>
        <taxon>Halieaceae</taxon>
        <taxon>Pseudohalioglobus</taxon>
    </lineage>
</organism>
<feature type="chain" id="PRO_5014490415" evidence="2">
    <location>
        <begin position="22"/>
        <end position="507"/>
    </location>
</feature>
<dbReference type="AlphaFoldDB" id="A0A2N5WXJ4"/>
<dbReference type="Gene3D" id="1.20.1600.10">
    <property type="entry name" value="Outer membrane efflux proteins (OEP)"/>
    <property type="match status" value="1"/>
</dbReference>
<keyword evidence="2" id="KW-0812">Transmembrane</keyword>
<feature type="signal peptide" evidence="2">
    <location>
        <begin position="1"/>
        <end position="21"/>
    </location>
</feature>
<evidence type="ECO:0000256" key="1">
    <source>
        <dbReference type="ARBA" id="ARBA00007613"/>
    </source>
</evidence>
<comment type="similarity">
    <text evidence="1 2">Belongs to the outer membrane factor (OMF) (TC 1.B.17) family.</text>
</comment>
<dbReference type="Pfam" id="PF02321">
    <property type="entry name" value="OEP"/>
    <property type="match status" value="2"/>
</dbReference>
<gene>
    <name evidence="3" type="ORF">C0039_19240</name>
</gene>
<accession>A0A2N5WXJ4</accession>
<dbReference type="GO" id="GO:0015562">
    <property type="term" value="F:efflux transmembrane transporter activity"/>
    <property type="evidence" value="ECO:0007669"/>
    <property type="project" value="InterPro"/>
</dbReference>
<dbReference type="PROSITE" id="PS51257">
    <property type="entry name" value="PROKAR_LIPOPROTEIN"/>
    <property type="match status" value="1"/>
</dbReference>
<keyword evidence="2" id="KW-1134">Transmembrane beta strand</keyword>
<protein>
    <submittedName>
        <fullName evidence="3">RND transporter</fullName>
    </submittedName>
</protein>
<keyword evidence="2" id="KW-0472">Membrane</keyword>
<name>A0A2N5WXJ4_9GAMM</name>
<evidence type="ECO:0000313" key="4">
    <source>
        <dbReference type="Proteomes" id="UP000235005"/>
    </source>
</evidence>
<dbReference type="RefSeq" id="WP_101518999.1">
    <property type="nucleotide sequence ID" value="NZ_PKUS01000041.1"/>
</dbReference>
<dbReference type="InterPro" id="IPR003423">
    <property type="entry name" value="OMP_efflux"/>
</dbReference>
<dbReference type="InterPro" id="IPR010131">
    <property type="entry name" value="MdtP/NodT-like"/>
</dbReference>